<organism evidence="1 2">
    <name type="scientific">Pararhodospirillum oryzae</name>
    <dbReference type="NCBI Taxonomy" id="478448"/>
    <lineage>
        <taxon>Bacteria</taxon>
        <taxon>Pseudomonadati</taxon>
        <taxon>Pseudomonadota</taxon>
        <taxon>Alphaproteobacteria</taxon>
        <taxon>Rhodospirillales</taxon>
        <taxon>Rhodospirillaceae</taxon>
        <taxon>Pararhodospirillum</taxon>
    </lineage>
</organism>
<dbReference type="EMBL" id="BJZO01000083">
    <property type="protein sequence ID" value="GEO82501.1"/>
    <property type="molecule type" value="Genomic_DNA"/>
</dbReference>
<accession>A0A512HAL8</accession>
<name>A0A512HAL8_9PROT</name>
<keyword evidence="2" id="KW-1185">Reference proteome</keyword>
<evidence type="ECO:0000313" key="2">
    <source>
        <dbReference type="Proteomes" id="UP000321567"/>
    </source>
</evidence>
<sequence>MNSDPIPLILTQAHQELARIDWIWQAHGLTTPAGPPLSHHLAAAATLCEGWDETQGPALIAQESQALGQVIASTALADAWTALREALPGPDNGVAAVAPDLLGEAVALVTLQNLPDSGAATLCRLARTHRPAVTRAVGRACQDFPGHDQRTLLVWLKTLLADAPDLEALIGLSDALPQTAAGFDDIAVDIIQAVLHRCDDGPVRDVASLKVRMLNTLSNRLGALGRHEEALGAATKAVEFSRFLGRPGPDAGAPGRIGALDTLSSRLDEIRCQEWALAAGPETATLPQSPAARNPDAFSYKLAFSLRVLADQCDRHGDMGQAVDASREAVEALAPVFTRLPTIFAARMRVTIKKYQDHCARAGVAVDDRLLEPILAQLTALPETEEGLSPPR</sequence>
<protein>
    <submittedName>
        <fullName evidence="1">Uncharacterized protein</fullName>
    </submittedName>
</protein>
<evidence type="ECO:0000313" key="1">
    <source>
        <dbReference type="EMBL" id="GEO82501.1"/>
    </source>
</evidence>
<dbReference type="Proteomes" id="UP000321567">
    <property type="component" value="Unassembled WGS sequence"/>
</dbReference>
<proteinExistence type="predicted"/>
<comment type="caution">
    <text evidence="1">The sequence shown here is derived from an EMBL/GenBank/DDBJ whole genome shotgun (WGS) entry which is preliminary data.</text>
</comment>
<dbReference type="RefSeq" id="WP_147164529.1">
    <property type="nucleotide sequence ID" value="NZ_BJZO01000083.1"/>
</dbReference>
<dbReference type="AlphaFoldDB" id="A0A512HAL8"/>
<dbReference type="OrthoDB" id="6278038at2"/>
<reference evidence="1 2" key="1">
    <citation type="submission" date="2019-07" db="EMBL/GenBank/DDBJ databases">
        <title>Whole genome shotgun sequence of Rhodospirillum oryzae NBRC 107573.</title>
        <authorList>
            <person name="Hosoyama A."/>
            <person name="Uohara A."/>
            <person name="Ohji S."/>
            <person name="Ichikawa N."/>
        </authorList>
    </citation>
    <scope>NUCLEOTIDE SEQUENCE [LARGE SCALE GENOMIC DNA]</scope>
    <source>
        <strain evidence="1 2">NBRC 107573</strain>
    </source>
</reference>
<gene>
    <name evidence="1" type="ORF">ROR02_26320</name>
</gene>